<dbReference type="Proteomes" id="UP001501442">
    <property type="component" value="Unassembled WGS sequence"/>
</dbReference>
<evidence type="ECO:0000256" key="2">
    <source>
        <dbReference type="ARBA" id="ARBA00023295"/>
    </source>
</evidence>
<dbReference type="InterPro" id="IPR050985">
    <property type="entry name" value="Alpha-glycosidase_related"/>
</dbReference>
<dbReference type="Gene3D" id="2.70.98.60">
    <property type="entry name" value="alpha-galactosidase from lactobacil brevis"/>
    <property type="match status" value="1"/>
</dbReference>
<comment type="caution">
    <text evidence="3">The sequence shown here is derived from an EMBL/GenBank/DDBJ whole genome shotgun (WGS) entry which is preliminary data.</text>
</comment>
<dbReference type="Pfam" id="PF02065">
    <property type="entry name" value="Melibiase"/>
    <property type="match status" value="1"/>
</dbReference>
<accession>A0ABP8UJI1</accession>
<organism evidence="3 4">
    <name type="scientific">Actinoallomurus vinaceus</name>
    <dbReference type="NCBI Taxonomy" id="1080074"/>
    <lineage>
        <taxon>Bacteria</taxon>
        <taxon>Bacillati</taxon>
        <taxon>Actinomycetota</taxon>
        <taxon>Actinomycetes</taxon>
        <taxon>Streptosporangiales</taxon>
        <taxon>Thermomonosporaceae</taxon>
        <taxon>Actinoallomurus</taxon>
    </lineage>
</organism>
<dbReference type="InterPro" id="IPR002252">
    <property type="entry name" value="Glyco_hydro_36"/>
</dbReference>
<keyword evidence="2" id="KW-0326">Glycosidase</keyword>
<dbReference type="InterPro" id="IPR038417">
    <property type="entry name" value="Alpga-gal_N_sf"/>
</dbReference>
<dbReference type="Gene3D" id="3.20.20.70">
    <property type="entry name" value="Aldolase class I"/>
    <property type="match status" value="1"/>
</dbReference>
<dbReference type="InterPro" id="IPR017853">
    <property type="entry name" value="GH"/>
</dbReference>
<dbReference type="EMBL" id="BAABHK010000010">
    <property type="protein sequence ID" value="GAA4631953.1"/>
    <property type="molecule type" value="Genomic_DNA"/>
</dbReference>
<dbReference type="PRINTS" id="PR00743">
    <property type="entry name" value="GLHYDRLASE36"/>
</dbReference>
<evidence type="ECO:0000313" key="4">
    <source>
        <dbReference type="Proteomes" id="UP001501442"/>
    </source>
</evidence>
<name>A0ABP8UJI1_9ACTN</name>
<proteinExistence type="predicted"/>
<evidence type="ECO:0000313" key="3">
    <source>
        <dbReference type="EMBL" id="GAA4631953.1"/>
    </source>
</evidence>
<gene>
    <name evidence="3" type="ORF">GCM10023196_063370</name>
</gene>
<protein>
    <submittedName>
        <fullName evidence="3">Alpha-galactosidase</fullName>
    </submittedName>
</protein>
<evidence type="ECO:0000256" key="1">
    <source>
        <dbReference type="ARBA" id="ARBA00022801"/>
    </source>
</evidence>
<dbReference type="CDD" id="cd14791">
    <property type="entry name" value="GH36"/>
    <property type="match status" value="1"/>
</dbReference>
<dbReference type="PANTHER" id="PTHR43053:SF3">
    <property type="entry name" value="ALPHA-GALACTOSIDASE C-RELATED"/>
    <property type="match status" value="1"/>
</dbReference>
<keyword evidence="4" id="KW-1185">Reference proteome</keyword>
<keyword evidence="1" id="KW-0378">Hydrolase</keyword>
<dbReference type="RefSeq" id="WP_345434949.1">
    <property type="nucleotide sequence ID" value="NZ_BAABHK010000010.1"/>
</dbReference>
<dbReference type="PANTHER" id="PTHR43053">
    <property type="entry name" value="GLYCOSIDASE FAMILY 31"/>
    <property type="match status" value="1"/>
</dbReference>
<dbReference type="SUPFAM" id="SSF51445">
    <property type="entry name" value="(Trans)glycosidases"/>
    <property type="match status" value="1"/>
</dbReference>
<sequence>MTSKLIRWSPGSLRLVLEVPEDAPVRLAALRGAADGPDVDPPVRRQPLVELLVLGEGRALSNTRFSDTAVGSRLRYAGSEERADGPWRELRVRQRDTVTGLEAVSVFRSRAGMSAVRTWTEVGNHGTEPRILQMVSSFASGALLEAGEDPADLALMRARADWCAEGRWATIPLHGRDGLADINSELHDHDGRGALITVSRSTWSSGEYLPTGVLVNQRTGRAWAWQIEHNGAWRWEVDSRRSDANAFALILSGPNDGDHQWSTRLSPGARFTTVPVSVSVSDQGYQGALAALTAQRRAIRRPHPADAALPVIFNDYMNTLMGDPTSARLRPLIDAAASAGAEYFCIDAGWYDDSGQWWDSVGAWQPSTTRFPDGGLRAVLAHIRRGGMRPGLWLEPEVIGVRSPIAAKLPDEAFLSRSGQRVVEHGRYLLDLRHPAARAHLDATVDRLVGDYGVAYFKLDYNVTPGAGTDHAALQPGEGLLAHNRAHLRWLDALLDRHPDVIFENCAAGAMRADYAMLSRLQLQSTSDQQDLRLYAAIAAAAPAAIAPEQAGNWAYPQPGMPDETIAFTMINGLVGRLYLSGRLDHMNPHERDLVQHAVAVYKRIRDELAAAEPFWPSGLPGWSDEVISLGLRTGGTRRLAIWWRGGEPADIHLDLPQLRDCQLSIHPEYPTTMADWRPRWDARTGRLTVTPAAPGPSARLLRLETAT</sequence>
<reference evidence="4" key="1">
    <citation type="journal article" date="2019" name="Int. J. Syst. Evol. Microbiol.">
        <title>The Global Catalogue of Microorganisms (GCM) 10K type strain sequencing project: providing services to taxonomists for standard genome sequencing and annotation.</title>
        <authorList>
            <consortium name="The Broad Institute Genomics Platform"/>
            <consortium name="The Broad Institute Genome Sequencing Center for Infectious Disease"/>
            <person name="Wu L."/>
            <person name="Ma J."/>
        </authorList>
    </citation>
    <scope>NUCLEOTIDE SEQUENCE [LARGE SCALE GENOMIC DNA]</scope>
    <source>
        <strain evidence="4">JCM 17939</strain>
    </source>
</reference>
<dbReference type="InterPro" id="IPR013785">
    <property type="entry name" value="Aldolase_TIM"/>
</dbReference>